<evidence type="ECO:0000313" key="2">
    <source>
        <dbReference type="EMBL" id="CAB4180296.1"/>
    </source>
</evidence>
<sequence length="59" mass="6095">MGGMFPVGSNSIDGLIDELSGNAGIPSFEVSVVPKIAFSVATAPKVKFNPTTPAEDTER</sequence>
<protein>
    <submittedName>
        <fullName evidence="2">Uncharacterized protein</fullName>
    </submittedName>
</protein>
<dbReference type="EMBL" id="LR796996">
    <property type="protein sequence ID" value="CAB4180296.1"/>
    <property type="molecule type" value="Genomic_DNA"/>
</dbReference>
<dbReference type="EMBL" id="LR796439">
    <property type="protein sequence ID" value="CAB4144801.1"/>
    <property type="molecule type" value="Genomic_DNA"/>
</dbReference>
<name>A0A6J5QD40_9CAUD</name>
<dbReference type="EMBL" id="LR797152">
    <property type="protein sequence ID" value="CAB4190533.1"/>
    <property type="molecule type" value="Genomic_DNA"/>
</dbReference>
<gene>
    <name evidence="2" type="ORF">UFOVP1045_15</name>
    <name evidence="3" type="ORF">UFOVP1194_69</name>
    <name evidence="4" type="ORF">UFOVP1641_65</name>
    <name evidence="1" type="ORF">UFOVP466_68</name>
</gene>
<evidence type="ECO:0000313" key="4">
    <source>
        <dbReference type="EMBL" id="CAB4221828.1"/>
    </source>
</evidence>
<organism evidence="2">
    <name type="scientific">uncultured Caudovirales phage</name>
    <dbReference type="NCBI Taxonomy" id="2100421"/>
    <lineage>
        <taxon>Viruses</taxon>
        <taxon>Duplodnaviria</taxon>
        <taxon>Heunggongvirae</taxon>
        <taxon>Uroviricota</taxon>
        <taxon>Caudoviricetes</taxon>
        <taxon>Peduoviridae</taxon>
        <taxon>Maltschvirus</taxon>
        <taxon>Maltschvirus maltsch</taxon>
    </lineage>
</organism>
<evidence type="ECO:0000313" key="3">
    <source>
        <dbReference type="EMBL" id="CAB4190533.1"/>
    </source>
</evidence>
<reference evidence="2" key="1">
    <citation type="submission" date="2020-05" db="EMBL/GenBank/DDBJ databases">
        <authorList>
            <person name="Chiriac C."/>
            <person name="Salcher M."/>
            <person name="Ghai R."/>
            <person name="Kavagutti S V."/>
        </authorList>
    </citation>
    <scope>NUCLEOTIDE SEQUENCE</scope>
</reference>
<accession>A0A6J5QD40</accession>
<dbReference type="EMBL" id="LR797505">
    <property type="protein sequence ID" value="CAB4221828.1"/>
    <property type="molecule type" value="Genomic_DNA"/>
</dbReference>
<proteinExistence type="predicted"/>
<evidence type="ECO:0000313" key="1">
    <source>
        <dbReference type="EMBL" id="CAB4144801.1"/>
    </source>
</evidence>